<gene>
    <name evidence="2" type="ORF">HUG10_20885</name>
</gene>
<dbReference type="AlphaFoldDB" id="A0A7D5GIP1"/>
<proteinExistence type="predicted"/>
<dbReference type="Gene3D" id="3.10.28.10">
    <property type="entry name" value="Homing endonucleases"/>
    <property type="match status" value="1"/>
</dbReference>
<geneLocation type="plasmid" evidence="2 3">
    <name>unnamed3</name>
</geneLocation>
<dbReference type="GO" id="GO:0004519">
    <property type="term" value="F:endonuclease activity"/>
    <property type="evidence" value="ECO:0007669"/>
    <property type="project" value="InterPro"/>
</dbReference>
<reference evidence="2 3" key="1">
    <citation type="submission" date="2020-07" db="EMBL/GenBank/DDBJ databases">
        <title>Gai3-2, isolated from salt lake.</title>
        <authorList>
            <person name="Cui H."/>
            <person name="Shi X."/>
        </authorList>
    </citation>
    <scope>NUCLEOTIDE SEQUENCE [LARGE SCALE GENOMIC DNA]</scope>
    <source>
        <strain evidence="2 3">Gai3-2</strain>
        <plasmid evidence="2 3">unnamed3</plasmid>
    </source>
</reference>
<dbReference type="InterPro" id="IPR004860">
    <property type="entry name" value="LAGLIDADG_dom"/>
</dbReference>
<keyword evidence="2" id="KW-0614">Plasmid</keyword>
<evidence type="ECO:0000313" key="2">
    <source>
        <dbReference type="EMBL" id="QLG30050.1"/>
    </source>
</evidence>
<organism evidence="2 3">
    <name type="scientific">Halorarum halophilum</name>
    <dbReference type="NCBI Taxonomy" id="2743090"/>
    <lineage>
        <taxon>Archaea</taxon>
        <taxon>Methanobacteriati</taxon>
        <taxon>Methanobacteriota</taxon>
        <taxon>Stenosarchaea group</taxon>
        <taxon>Halobacteria</taxon>
        <taxon>Halobacteriales</taxon>
        <taxon>Haloferacaceae</taxon>
        <taxon>Halorarum</taxon>
    </lineage>
</organism>
<dbReference type="KEGG" id="halg:HUG10_20885"/>
<dbReference type="PANTHER" id="PTHR36181:SF4">
    <property type="entry name" value="LAGLIDADG ENDONUCLEASE"/>
    <property type="match status" value="1"/>
</dbReference>
<dbReference type="SUPFAM" id="SSF55608">
    <property type="entry name" value="Homing endonucleases"/>
    <property type="match status" value="1"/>
</dbReference>
<dbReference type="PANTHER" id="PTHR36181">
    <property type="entry name" value="INTRON-ENCODED ENDONUCLEASE AI3-RELATED"/>
    <property type="match status" value="1"/>
</dbReference>
<dbReference type="EMBL" id="CP058532">
    <property type="protein sequence ID" value="QLG30050.1"/>
    <property type="molecule type" value="Genomic_DNA"/>
</dbReference>
<keyword evidence="3" id="KW-1185">Reference proteome</keyword>
<dbReference type="InterPro" id="IPR027434">
    <property type="entry name" value="Homing_endonucl"/>
</dbReference>
<dbReference type="InterPro" id="IPR051289">
    <property type="entry name" value="LAGLIDADG_Endonuclease"/>
</dbReference>
<dbReference type="RefSeq" id="WP_179171624.1">
    <property type="nucleotide sequence ID" value="NZ_CP058532.1"/>
</dbReference>
<accession>A0A7D5GIP1</accession>
<dbReference type="Proteomes" id="UP000509750">
    <property type="component" value="Plasmid unnamed3"/>
</dbReference>
<feature type="domain" description="Homing endonuclease LAGLIDADG" evidence="1">
    <location>
        <begin position="63"/>
        <end position="160"/>
    </location>
</feature>
<evidence type="ECO:0000259" key="1">
    <source>
        <dbReference type="Pfam" id="PF00961"/>
    </source>
</evidence>
<sequence length="174" mass="19607">MLREQYPKGSIDDLAAELGRTREAVMKKANAIGIARHEDAGIIERIDVENRPSFRDDAFAHFISGFVAGEGSFNVSLNDDARPSFRFCIGLDADDVLILEEIHEFLGVGSVCLSTQGDGRNDLAQYTVQSVADHVLVTVPFFDEYGLQSTLKQRQYDDWRARLFDHYDVEQYVV</sequence>
<name>A0A7D5GIP1_9EURY</name>
<dbReference type="GeneID" id="56031344"/>
<dbReference type="Pfam" id="PF00961">
    <property type="entry name" value="LAGLIDADG_1"/>
    <property type="match status" value="1"/>
</dbReference>
<protein>
    <recommendedName>
        <fullName evidence="1">Homing endonuclease LAGLIDADG domain-containing protein</fullName>
    </recommendedName>
</protein>
<evidence type="ECO:0000313" key="3">
    <source>
        <dbReference type="Proteomes" id="UP000509750"/>
    </source>
</evidence>